<dbReference type="InterPro" id="IPR017871">
    <property type="entry name" value="ABC_transporter-like_CS"/>
</dbReference>
<evidence type="ECO:0000256" key="2">
    <source>
        <dbReference type="ARBA" id="ARBA00022840"/>
    </source>
</evidence>
<evidence type="ECO:0000313" key="4">
    <source>
        <dbReference type="EMBL" id="AFC23953.1"/>
    </source>
</evidence>
<proteinExistence type="predicted"/>
<dbReference type="PROSITE" id="PS50893">
    <property type="entry name" value="ABC_TRANSPORTER_2"/>
    <property type="match status" value="1"/>
</dbReference>
<gene>
    <name evidence="4" type="ordered locus">SGRA_1218</name>
</gene>
<dbReference type="GO" id="GO:0005886">
    <property type="term" value="C:plasma membrane"/>
    <property type="evidence" value="ECO:0007669"/>
    <property type="project" value="TreeGrafter"/>
</dbReference>
<keyword evidence="2" id="KW-0067">ATP-binding</keyword>
<dbReference type="InterPro" id="IPR003593">
    <property type="entry name" value="AAA+_ATPase"/>
</dbReference>
<dbReference type="eggNOG" id="COG1136">
    <property type="taxonomic scope" value="Bacteria"/>
</dbReference>
<accession>H6L4M9</accession>
<dbReference type="EMBL" id="CP002831">
    <property type="protein sequence ID" value="AFC23953.1"/>
    <property type="molecule type" value="Genomic_DNA"/>
</dbReference>
<protein>
    <submittedName>
        <fullName evidence="4">ABC transporter related protein</fullName>
    </submittedName>
</protein>
<keyword evidence="5" id="KW-1185">Reference proteome</keyword>
<keyword evidence="1" id="KW-0547">Nucleotide-binding</keyword>
<evidence type="ECO:0000313" key="5">
    <source>
        <dbReference type="Proteomes" id="UP000007519"/>
    </source>
</evidence>
<dbReference type="SUPFAM" id="SSF52540">
    <property type="entry name" value="P-loop containing nucleoside triphosphate hydrolases"/>
    <property type="match status" value="1"/>
</dbReference>
<dbReference type="GO" id="GO:0005524">
    <property type="term" value="F:ATP binding"/>
    <property type="evidence" value="ECO:0007669"/>
    <property type="project" value="UniProtKB-KW"/>
</dbReference>
<dbReference type="SMART" id="SM00382">
    <property type="entry name" value="AAA"/>
    <property type="match status" value="1"/>
</dbReference>
<dbReference type="GO" id="GO:0022857">
    <property type="term" value="F:transmembrane transporter activity"/>
    <property type="evidence" value="ECO:0007669"/>
    <property type="project" value="TreeGrafter"/>
</dbReference>
<sequence>MRGGQFAVLPFFMPFWGLHSYDEAAVTPFGRQRRSKDLVVVPGLADFLGPPQQSCGATFQGSLFARPFSAARFGLAFGHPCTSLGRLACGQGGKAAIFWTRNSFPMDLHVQDVSYQYPDGKQIDFPNFTCPAGEQRLLLGQSGCGKTTLLHLIAGLRKLQKGSIRLGNLALENMKGSLDEYRGQKVGVVFQQAHLIRSLNVEENLLAAQHFAQIKEDKNAIVHLLDRLGLADKRKAKPHQLSQGEQQRIAIARVLLRRPQLILADEPTASLDDKNAEEVAQLLREQSEALNASLLIVTHDARLKKLFPQQILLGQ</sequence>
<dbReference type="KEGG" id="sgn:SGRA_1218"/>
<reference evidence="4 5" key="1">
    <citation type="journal article" date="2012" name="Stand. Genomic Sci.">
        <title>Complete genome sequencing and analysis of Saprospira grandis str. Lewin, a predatory marine bacterium.</title>
        <authorList>
            <person name="Saw J.H."/>
            <person name="Yuryev A."/>
            <person name="Kanbe M."/>
            <person name="Hou S."/>
            <person name="Young A.G."/>
            <person name="Aizawa S."/>
            <person name="Alam M."/>
        </authorList>
    </citation>
    <scope>NUCLEOTIDE SEQUENCE [LARGE SCALE GENOMIC DNA]</scope>
    <source>
        <strain evidence="4 5">Lewin</strain>
    </source>
</reference>
<dbReference type="HOGENOM" id="CLU_882474_0_0_10"/>
<organism evidence="4 5">
    <name type="scientific">Saprospira grandis (strain Lewin)</name>
    <dbReference type="NCBI Taxonomy" id="984262"/>
    <lineage>
        <taxon>Bacteria</taxon>
        <taxon>Pseudomonadati</taxon>
        <taxon>Bacteroidota</taxon>
        <taxon>Saprospiria</taxon>
        <taxon>Saprospirales</taxon>
        <taxon>Saprospiraceae</taxon>
        <taxon>Saprospira</taxon>
    </lineage>
</organism>
<dbReference type="PANTHER" id="PTHR24220">
    <property type="entry name" value="IMPORT ATP-BINDING PROTEIN"/>
    <property type="match status" value="1"/>
</dbReference>
<dbReference type="PROSITE" id="PS00211">
    <property type="entry name" value="ABC_TRANSPORTER_1"/>
    <property type="match status" value="1"/>
</dbReference>
<dbReference type="InterPro" id="IPR015854">
    <property type="entry name" value="ABC_transpr_LolD-like"/>
</dbReference>
<dbReference type="AlphaFoldDB" id="H6L4M9"/>
<dbReference type="Proteomes" id="UP000007519">
    <property type="component" value="Chromosome"/>
</dbReference>
<dbReference type="InterPro" id="IPR027417">
    <property type="entry name" value="P-loop_NTPase"/>
</dbReference>
<evidence type="ECO:0000256" key="1">
    <source>
        <dbReference type="ARBA" id="ARBA00022741"/>
    </source>
</evidence>
<dbReference type="STRING" id="984262.SGRA_1218"/>
<dbReference type="Gene3D" id="3.40.50.300">
    <property type="entry name" value="P-loop containing nucleotide triphosphate hydrolases"/>
    <property type="match status" value="1"/>
</dbReference>
<name>H6L4M9_SAPGL</name>
<dbReference type="GO" id="GO:0016887">
    <property type="term" value="F:ATP hydrolysis activity"/>
    <property type="evidence" value="ECO:0007669"/>
    <property type="project" value="InterPro"/>
</dbReference>
<feature type="domain" description="ABC transporter" evidence="3">
    <location>
        <begin position="108"/>
        <end position="315"/>
    </location>
</feature>
<dbReference type="Pfam" id="PF00005">
    <property type="entry name" value="ABC_tran"/>
    <property type="match status" value="1"/>
</dbReference>
<evidence type="ECO:0000259" key="3">
    <source>
        <dbReference type="PROSITE" id="PS50893"/>
    </source>
</evidence>
<dbReference type="PANTHER" id="PTHR24220:SF659">
    <property type="entry name" value="TRANSPORTER, PUTATIVE-RELATED"/>
    <property type="match status" value="1"/>
</dbReference>
<dbReference type="InterPro" id="IPR003439">
    <property type="entry name" value="ABC_transporter-like_ATP-bd"/>
</dbReference>